<evidence type="ECO:0000259" key="1">
    <source>
        <dbReference type="Pfam" id="PF12728"/>
    </source>
</evidence>
<reference evidence="2 3" key="1">
    <citation type="submission" date="2010-03" db="EMBL/GenBank/DDBJ databases">
        <title>The genome sequence of Alistipes shahii WAL 8301.</title>
        <authorList>
            <consortium name="metaHIT consortium -- http://www.metahit.eu/"/>
            <person name="Pajon A."/>
            <person name="Turner K."/>
            <person name="Parkhill J."/>
        </authorList>
    </citation>
    <scope>NUCLEOTIDE SEQUENCE [LARGE SCALE GENOMIC DNA]</scope>
    <source>
        <strain evidence="2 3">WAL 8301</strain>
    </source>
</reference>
<dbReference type="HOGENOM" id="CLU_133781_1_1_10"/>
<proteinExistence type="predicted"/>
<dbReference type="Pfam" id="PF12728">
    <property type="entry name" value="HTH_17"/>
    <property type="match status" value="1"/>
</dbReference>
<reference evidence="2 3" key="2">
    <citation type="submission" date="2010-03" db="EMBL/GenBank/DDBJ databases">
        <authorList>
            <person name="Pajon A."/>
        </authorList>
    </citation>
    <scope>NUCLEOTIDE SEQUENCE [LARGE SCALE GENOMIC DNA]</scope>
    <source>
        <strain evidence="2 3">WAL 8301</strain>
    </source>
</reference>
<dbReference type="BioCyc" id="ASHA717959:AL1_RS03540-MONOMER"/>
<dbReference type="PATRIC" id="fig|717959.3.peg.2313"/>
<dbReference type="InterPro" id="IPR041657">
    <property type="entry name" value="HTH_17"/>
</dbReference>
<evidence type="ECO:0000313" key="2">
    <source>
        <dbReference type="EMBL" id="CBK63325.1"/>
    </source>
</evidence>
<keyword evidence="3" id="KW-1185">Reference proteome</keyword>
<organism evidence="2 3">
    <name type="scientific">Alistipes shahii WAL 8301</name>
    <dbReference type="NCBI Taxonomy" id="717959"/>
    <lineage>
        <taxon>Bacteria</taxon>
        <taxon>Pseudomonadati</taxon>
        <taxon>Bacteroidota</taxon>
        <taxon>Bacteroidia</taxon>
        <taxon>Bacteroidales</taxon>
        <taxon>Rikenellaceae</taxon>
        <taxon>Alistipes</taxon>
    </lineage>
</organism>
<accession>D4IK63</accession>
<dbReference type="RefSeq" id="WP_015546260.1">
    <property type="nucleotide sequence ID" value="NC_021030.1"/>
</dbReference>
<protein>
    <recommendedName>
        <fullName evidence="1">Helix-turn-helix domain-containing protein</fullName>
    </recommendedName>
</protein>
<dbReference type="STRING" id="717959.AL1_07530"/>
<dbReference type="AlphaFoldDB" id="D4IK63"/>
<dbReference type="InterPro" id="IPR009061">
    <property type="entry name" value="DNA-bd_dom_put_sf"/>
</dbReference>
<dbReference type="SUPFAM" id="SSF46955">
    <property type="entry name" value="Putative DNA-binding domain"/>
    <property type="match status" value="1"/>
</dbReference>
<dbReference type="GeneID" id="92757891"/>
<gene>
    <name evidence="2" type="ORF">AL1_07530</name>
</gene>
<feature type="domain" description="Helix-turn-helix" evidence="1">
    <location>
        <begin position="40"/>
        <end position="87"/>
    </location>
</feature>
<sequence length="103" mass="12243">MGIVNVESRTFERMLTRFEEFARRMDALCHAHRIGEPEPWLDNQQVCLLLNISKRTLQTLRGNGSLSYTQINHKIYYRAEDVRSFLAVLEARRRHEQKRRNGV</sequence>
<evidence type="ECO:0000313" key="3">
    <source>
        <dbReference type="Proteomes" id="UP000008794"/>
    </source>
</evidence>
<dbReference type="Proteomes" id="UP000008794">
    <property type="component" value="Chromosome"/>
</dbReference>
<dbReference type="OrthoDB" id="1036507at2"/>
<name>D4IK63_9BACT</name>
<dbReference type="PANTHER" id="PTHR34585:SF22">
    <property type="entry name" value="HELIX-TURN-HELIX DOMAIN-CONTAINING PROTEIN"/>
    <property type="match status" value="1"/>
</dbReference>
<dbReference type="EMBL" id="FP929032">
    <property type="protein sequence ID" value="CBK63325.1"/>
    <property type="molecule type" value="Genomic_DNA"/>
</dbReference>
<dbReference type="PANTHER" id="PTHR34585">
    <property type="match status" value="1"/>
</dbReference>
<dbReference type="KEGG" id="ash:AL1_07530"/>